<sequence length="402" mass="46096">MPEGTHVTVERLFQNMPGRLTGLPAVAKEVRVIVDVVIHFALFHTDVHFDVVHDGKRLVHTALHQTPLERLMDFFGTFPVLHIDYQDDHFGLEGYIGLPEQARPVQYQYCAVNSRPISDPEIRSSVKKAYGTLLDHKDQPFFALNISYPHEYLDVNIDPQKKKVTFMRDNILERIHAAVTDKLEKAHLHQKHLSQGIDPHTQELLRSEVIPWMLENVQKTDIIQVEKCYLAWQGEDGLYLVDQHAAHERILYEQFSKAAQHIREKRAVVKLQKPVTVSLPIVELSRLDSLINTVSTLGFSLKKSKTGEPYITHVPILFKDRDLKGLFIELLHNPFEIDSVTHQTLTYMSCRSALKAGESLTKKEARSLIKKLLTCQNPYTCPHGRPTMVSLSSQKLAHMFKR</sequence>
<dbReference type="InterPro" id="IPR042121">
    <property type="entry name" value="MutL_C_regsub"/>
</dbReference>
<dbReference type="SUPFAM" id="SSF55874">
    <property type="entry name" value="ATPase domain of HSP90 chaperone/DNA topoisomerase II/histidine kinase"/>
    <property type="match status" value="1"/>
</dbReference>
<dbReference type="SUPFAM" id="SSF54211">
    <property type="entry name" value="Ribosomal protein S5 domain 2-like"/>
    <property type="match status" value="1"/>
</dbReference>
<dbReference type="InterPro" id="IPR013507">
    <property type="entry name" value="DNA_mismatch_S5_2-like"/>
</dbReference>
<evidence type="ECO:0000313" key="6">
    <source>
        <dbReference type="Proteomes" id="UP000176269"/>
    </source>
</evidence>
<dbReference type="InterPro" id="IPR020568">
    <property type="entry name" value="Ribosomal_Su5_D2-typ_SF"/>
</dbReference>
<name>A0A1F7K217_9BACT</name>
<dbReference type="InterPro" id="IPR042120">
    <property type="entry name" value="MutL_C_dimsub"/>
</dbReference>
<evidence type="ECO:0000259" key="3">
    <source>
        <dbReference type="SMART" id="SM00853"/>
    </source>
</evidence>
<evidence type="ECO:0000256" key="1">
    <source>
        <dbReference type="ARBA" id="ARBA00006082"/>
    </source>
</evidence>
<dbReference type="GO" id="GO:0006298">
    <property type="term" value="P:mismatch repair"/>
    <property type="evidence" value="ECO:0007669"/>
    <property type="project" value="InterPro"/>
</dbReference>
<dbReference type="GO" id="GO:0016887">
    <property type="term" value="F:ATP hydrolysis activity"/>
    <property type="evidence" value="ECO:0007669"/>
    <property type="project" value="InterPro"/>
</dbReference>
<feature type="domain" description="DNA mismatch repair protein S5" evidence="4">
    <location>
        <begin position="71"/>
        <end position="184"/>
    </location>
</feature>
<comment type="caution">
    <text evidence="5">The sequence shown here is derived from an EMBL/GenBank/DDBJ whole genome shotgun (WGS) entry which is preliminary data.</text>
</comment>
<dbReference type="CDD" id="cd00782">
    <property type="entry name" value="MutL_Trans"/>
    <property type="match status" value="1"/>
</dbReference>
<protein>
    <recommendedName>
        <fullName evidence="7">MutL C-terminal dimerisation domain-containing protein</fullName>
    </recommendedName>
</protein>
<dbReference type="GO" id="GO:0032300">
    <property type="term" value="C:mismatch repair complex"/>
    <property type="evidence" value="ECO:0007669"/>
    <property type="project" value="InterPro"/>
</dbReference>
<dbReference type="PANTHER" id="PTHR10073">
    <property type="entry name" value="DNA MISMATCH REPAIR PROTEIN MLH, PMS, MUTL"/>
    <property type="match status" value="1"/>
</dbReference>
<dbReference type="Proteomes" id="UP000176269">
    <property type="component" value="Unassembled WGS sequence"/>
</dbReference>
<organism evidence="5 6">
    <name type="scientific">Candidatus Roizmanbacteria bacterium RIFCSPLOWO2_02_FULL_43_10</name>
    <dbReference type="NCBI Taxonomy" id="1802078"/>
    <lineage>
        <taxon>Bacteria</taxon>
        <taxon>Candidatus Roizmaniibacteriota</taxon>
    </lineage>
</organism>
<dbReference type="SMART" id="SM00853">
    <property type="entry name" value="MutL_C"/>
    <property type="match status" value="1"/>
</dbReference>
<dbReference type="Gene3D" id="3.30.1540.20">
    <property type="entry name" value="MutL, C-terminal domain, dimerisation subdomain"/>
    <property type="match status" value="1"/>
</dbReference>
<dbReference type="InterPro" id="IPR014721">
    <property type="entry name" value="Ribsml_uS5_D2-typ_fold_subgr"/>
</dbReference>
<dbReference type="GO" id="GO:0005524">
    <property type="term" value="F:ATP binding"/>
    <property type="evidence" value="ECO:0007669"/>
    <property type="project" value="InterPro"/>
</dbReference>
<dbReference type="InterPro" id="IPR038973">
    <property type="entry name" value="MutL/Mlh/Pms-like"/>
</dbReference>
<gene>
    <name evidence="5" type="ORF">A3I56_02795</name>
</gene>
<proteinExistence type="inferred from homology"/>
<reference evidence="5 6" key="1">
    <citation type="journal article" date="2016" name="Nat. Commun.">
        <title>Thousands of microbial genomes shed light on interconnected biogeochemical processes in an aquifer system.</title>
        <authorList>
            <person name="Anantharaman K."/>
            <person name="Brown C.T."/>
            <person name="Hug L.A."/>
            <person name="Sharon I."/>
            <person name="Castelle C.J."/>
            <person name="Probst A.J."/>
            <person name="Thomas B.C."/>
            <person name="Singh A."/>
            <person name="Wilkins M.J."/>
            <person name="Karaoz U."/>
            <person name="Brodie E.L."/>
            <person name="Williams K.H."/>
            <person name="Hubbard S.S."/>
            <person name="Banfield J.F."/>
        </authorList>
    </citation>
    <scope>NUCLEOTIDE SEQUENCE [LARGE SCALE GENOMIC DNA]</scope>
</reference>
<dbReference type="InterPro" id="IPR037198">
    <property type="entry name" value="MutL_C_sf"/>
</dbReference>
<dbReference type="Pfam" id="PF08676">
    <property type="entry name" value="MutL_C"/>
    <property type="match status" value="1"/>
</dbReference>
<dbReference type="Gene3D" id="3.30.1370.100">
    <property type="entry name" value="MutL, C-terminal domain, regulatory subdomain"/>
    <property type="match status" value="1"/>
</dbReference>
<dbReference type="EMBL" id="MGBC01000006">
    <property type="protein sequence ID" value="OGK61866.1"/>
    <property type="molecule type" value="Genomic_DNA"/>
</dbReference>
<dbReference type="GO" id="GO:0030983">
    <property type="term" value="F:mismatched DNA binding"/>
    <property type="evidence" value="ECO:0007669"/>
    <property type="project" value="InterPro"/>
</dbReference>
<feature type="domain" description="MutL C-terminal dimerisation" evidence="3">
    <location>
        <begin position="221"/>
        <end position="360"/>
    </location>
</feature>
<evidence type="ECO:0000313" key="5">
    <source>
        <dbReference type="EMBL" id="OGK61866.1"/>
    </source>
</evidence>
<comment type="similarity">
    <text evidence="1">Belongs to the DNA mismatch repair MutL/HexB family.</text>
</comment>
<dbReference type="Gene3D" id="3.30.230.10">
    <property type="match status" value="1"/>
</dbReference>
<dbReference type="SUPFAM" id="SSF118116">
    <property type="entry name" value="DNA mismatch repair protein MutL"/>
    <property type="match status" value="1"/>
</dbReference>
<evidence type="ECO:0008006" key="7">
    <source>
        <dbReference type="Google" id="ProtNLM"/>
    </source>
</evidence>
<accession>A0A1F7K217</accession>
<dbReference type="PANTHER" id="PTHR10073:SF12">
    <property type="entry name" value="DNA MISMATCH REPAIR PROTEIN MLH1"/>
    <property type="match status" value="1"/>
</dbReference>
<dbReference type="SMART" id="SM01340">
    <property type="entry name" value="DNA_mis_repair"/>
    <property type="match status" value="1"/>
</dbReference>
<dbReference type="Gene3D" id="3.30.565.10">
    <property type="entry name" value="Histidine kinase-like ATPase, C-terminal domain"/>
    <property type="match status" value="1"/>
</dbReference>
<dbReference type="GO" id="GO:0140664">
    <property type="term" value="F:ATP-dependent DNA damage sensor activity"/>
    <property type="evidence" value="ECO:0007669"/>
    <property type="project" value="InterPro"/>
</dbReference>
<dbReference type="Pfam" id="PF01119">
    <property type="entry name" value="DNA_mis_repair"/>
    <property type="match status" value="1"/>
</dbReference>
<evidence type="ECO:0000256" key="2">
    <source>
        <dbReference type="ARBA" id="ARBA00022763"/>
    </source>
</evidence>
<evidence type="ECO:0000259" key="4">
    <source>
        <dbReference type="SMART" id="SM01340"/>
    </source>
</evidence>
<dbReference type="AlphaFoldDB" id="A0A1F7K217"/>
<dbReference type="InterPro" id="IPR014790">
    <property type="entry name" value="MutL_C"/>
</dbReference>
<keyword evidence="2" id="KW-0227">DNA damage</keyword>
<dbReference type="InterPro" id="IPR036890">
    <property type="entry name" value="HATPase_C_sf"/>
</dbReference>